<feature type="chain" id="PRO_5037617107" evidence="1">
    <location>
        <begin position="21"/>
        <end position="252"/>
    </location>
</feature>
<sequence>MKRVFIAILLLATSFVAVQAQETTAEHQKVIAEFISNVKQQNKEALAAKVAFPLRRDAPIPPVKTKEEFLERYNEIFDESLIKAIVNSKPDKDWIAMGWRGIMLEHGKVWLDDNGKLIAVNYQSTIEKRKQAALISSDKKELDKSVRKYKRPVYLLETQKFRIRIDNMGKDQYRYSSWKLQSKMNETPDLVIDGGKVVFEGTGGNHYYEFVNNGYTYECVFTVLGEKEAPPALVKITKDGKELLSQNATIIR</sequence>
<dbReference type="KEGG" id="cpi:Cpin_6054"/>
<evidence type="ECO:0000313" key="2">
    <source>
        <dbReference type="EMBL" id="ACU63466.1"/>
    </source>
</evidence>
<gene>
    <name evidence="2" type="ordered locus">Cpin_6054</name>
</gene>
<dbReference type="RefSeq" id="WP_012793631.1">
    <property type="nucleotide sequence ID" value="NC_013132.1"/>
</dbReference>
<protein>
    <submittedName>
        <fullName evidence="2">Uncharacterized protein</fullName>
    </submittedName>
</protein>
<evidence type="ECO:0000256" key="1">
    <source>
        <dbReference type="SAM" id="SignalP"/>
    </source>
</evidence>
<dbReference type="AlphaFoldDB" id="A0A979G9W0"/>
<keyword evidence="1" id="KW-0732">Signal</keyword>
<feature type="signal peptide" evidence="1">
    <location>
        <begin position="1"/>
        <end position="20"/>
    </location>
</feature>
<reference evidence="3" key="1">
    <citation type="submission" date="2009-08" db="EMBL/GenBank/DDBJ databases">
        <title>The complete genome of Chitinophaga pinensis DSM 2588.</title>
        <authorList>
            <consortium name="US DOE Joint Genome Institute (JGI-PGF)"/>
            <person name="Lucas S."/>
            <person name="Copeland A."/>
            <person name="Lapidus A."/>
            <person name="Glavina del Rio T."/>
            <person name="Dalin E."/>
            <person name="Tice H."/>
            <person name="Bruce D."/>
            <person name="Goodwin L."/>
            <person name="Pitluck S."/>
            <person name="Kyrpides N."/>
            <person name="Mavromatis K."/>
            <person name="Ivanova N."/>
            <person name="Mikhailova N."/>
            <person name="Sims D."/>
            <person name="Meinche L."/>
            <person name="Brettin T."/>
            <person name="Detter J.C."/>
            <person name="Han C."/>
            <person name="Larimer F."/>
            <person name="Land M."/>
            <person name="Hauser L."/>
            <person name="Markowitz V."/>
            <person name="Cheng J.-F."/>
            <person name="Hugenholtz P."/>
            <person name="Woyke T."/>
            <person name="Wu D."/>
            <person name="Spring S."/>
            <person name="Klenk H.-P."/>
            <person name="Eisen J.A."/>
        </authorList>
    </citation>
    <scope>NUCLEOTIDE SEQUENCE [LARGE SCALE GENOMIC DNA]</scope>
    <source>
        <strain evidence="3">ATCC 43595 / DSM 2588 / LMG 13176 / NBRC 15968 / NCIMB 11800 / UQM 2034</strain>
    </source>
</reference>
<evidence type="ECO:0000313" key="3">
    <source>
        <dbReference type="Proteomes" id="UP000002215"/>
    </source>
</evidence>
<organism evidence="2 3">
    <name type="scientific">Chitinophaga pinensis (strain ATCC 43595 / DSM 2588 / LMG 13176 / NBRC 15968 / NCIMB 11800 / UQM 2034)</name>
    <dbReference type="NCBI Taxonomy" id="485918"/>
    <lineage>
        <taxon>Bacteria</taxon>
        <taxon>Pseudomonadati</taxon>
        <taxon>Bacteroidota</taxon>
        <taxon>Chitinophagia</taxon>
        <taxon>Chitinophagales</taxon>
        <taxon>Chitinophagaceae</taxon>
        <taxon>Chitinophaga</taxon>
    </lineage>
</organism>
<dbReference type="EMBL" id="CP001699">
    <property type="protein sequence ID" value="ACU63466.1"/>
    <property type="molecule type" value="Genomic_DNA"/>
</dbReference>
<accession>A0A979G9W0</accession>
<dbReference type="Proteomes" id="UP000002215">
    <property type="component" value="Chromosome"/>
</dbReference>
<dbReference type="OrthoDB" id="7433394at2"/>
<name>A0A979G9W0_CHIPD</name>
<proteinExistence type="predicted"/>
<reference evidence="2 3" key="2">
    <citation type="journal article" date="2010" name="Stand. Genomic Sci.">
        <title>Complete genome sequence of Chitinophaga pinensis type strain (UQM 2034).</title>
        <authorList>
            <person name="Glavina Del Rio T."/>
            <person name="Abt B."/>
            <person name="Spring S."/>
            <person name="Lapidus A."/>
            <person name="Nolan M."/>
            <person name="Tice H."/>
            <person name="Copeland A."/>
            <person name="Cheng J.F."/>
            <person name="Chen F."/>
            <person name="Bruce D."/>
            <person name="Goodwin L."/>
            <person name="Pitluck S."/>
            <person name="Ivanova N."/>
            <person name="Mavromatis K."/>
            <person name="Mikhailova N."/>
            <person name="Pati A."/>
            <person name="Chen A."/>
            <person name="Palaniappan K."/>
            <person name="Land M."/>
            <person name="Hauser L."/>
            <person name="Chang Y.J."/>
            <person name="Jeffries C.D."/>
            <person name="Chain P."/>
            <person name="Saunders E."/>
            <person name="Detter J.C."/>
            <person name="Brettin T."/>
            <person name="Rohde M."/>
            <person name="Goker M."/>
            <person name="Bristow J."/>
            <person name="Eisen J.A."/>
            <person name="Markowitz V."/>
            <person name="Hugenholtz P."/>
            <person name="Kyrpides N.C."/>
            <person name="Klenk H.P."/>
            <person name="Lucas S."/>
        </authorList>
    </citation>
    <scope>NUCLEOTIDE SEQUENCE [LARGE SCALE GENOMIC DNA]</scope>
    <source>
        <strain evidence="3">ATCC 43595 / DSM 2588 / LMG 13176 / NBRC 15968 / NCIMB 11800 / UQM 2034</strain>
    </source>
</reference>